<feature type="domain" description="ABC-type transport auxiliary lipoprotein component" evidence="1">
    <location>
        <begin position="86"/>
        <end position="208"/>
    </location>
</feature>
<dbReference type="PROSITE" id="PS51257">
    <property type="entry name" value="PROKAR_LIPOPROTEIN"/>
    <property type="match status" value="1"/>
</dbReference>
<evidence type="ECO:0000313" key="2">
    <source>
        <dbReference type="EMBL" id="RAK52860.1"/>
    </source>
</evidence>
<dbReference type="Proteomes" id="UP000249725">
    <property type="component" value="Unassembled WGS sequence"/>
</dbReference>
<proteinExistence type="predicted"/>
<reference evidence="3" key="1">
    <citation type="submission" date="2018-05" db="EMBL/GenBank/DDBJ databases">
        <authorList>
            <person name="Li X."/>
        </authorList>
    </citation>
    <scope>NUCLEOTIDE SEQUENCE [LARGE SCALE GENOMIC DNA]</scope>
    <source>
        <strain evidence="3">YIM 73061</strain>
    </source>
</reference>
<dbReference type="AlphaFoldDB" id="A0A328ADX8"/>
<keyword evidence="3" id="KW-1185">Reference proteome</keyword>
<gene>
    <name evidence="2" type="ORF">DJ018_11820</name>
</gene>
<dbReference type="SUPFAM" id="SSF159594">
    <property type="entry name" value="XCC0632-like"/>
    <property type="match status" value="1"/>
</dbReference>
<dbReference type="Pfam" id="PF03886">
    <property type="entry name" value="ABC_trans_aux"/>
    <property type="match status" value="1"/>
</dbReference>
<protein>
    <submittedName>
        <fullName evidence="2">ABC transporter</fullName>
    </submittedName>
</protein>
<dbReference type="RefSeq" id="WP_111515145.1">
    <property type="nucleotide sequence ID" value="NZ_QFYR01000002.1"/>
</dbReference>
<dbReference type="OrthoDB" id="7465901at2"/>
<evidence type="ECO:0000259" key="1">
    <source>
        <dbReference type="Pfam" id="PF03886"/>
    </source>
</evidence>
<dbReference type="EMBL" id="QFYR01000002">
    <property type="protein sequence ID" value="RAK52860.1"/>
    <property type="molecule type" value="Genomic_DNA"/>
</dbReference>
<name>A0A328ADX8_9CAUL</name>
<dbReference type="Gene3D" id="3.40.50.10610">
    <property type="entry name" value="ABC-type transport auxiliary lipoprotein component"/>
    <property type="match status" value="1"/>
</dbReference>
<evidence type="ECO:0000313" key="3">
    <source>
        <dbReference type="Proteomes" id="UP000249725"/>
    </source>
</evidence>
<organism evidence="2 3">
    <name type="scientific">Phenylobacterium deserti</name>
    <dbReference type="NCBI Taxonomy" id="1914756"/>
    <lineage>
        <taxon>Bacteria</taxon>
        <taxon>Pseudomonadati</taxon>
        <taxon>Pseudomonadota</taxon>
        <taxon>Alphaproteobacteria</taxon>
        <taxon>Caulobacterales</taxon>
        <taxon>Caulobacteraceae</taxon>
        <taxon>Phenylobacterium</taxon>
    </lineage>
</organism>
<sequence length="222" mass="23471">MSPTLSRPAALLRVAAAAGMALALSGCISLLPKSKPSLLYRFGQTPVAAASTPAPAASAGAQRSVGVFRAMGLFQREAASDRMLTVTGSRTAYIAGARWVAPAQNLFDEAVLRAFDDASGQVRLVSRGEQVRSAYALRLDVRNFEAHYENGPEAAPTVLVRVRALMTRNTDSAVMGEQIFEARVPAAENRVGAIVDAYDQALSQVLGQLVGWTNQTARPVAA</sequence>
<dbReference type="InterPro" id="IPR005586">
    <property type="entry name" value="ABC_trans_aux"/>
</dbReference>
<accession>A0A328ADX8</accession>
<comment type="caution">
    <text evidence="2">The sequence shown here is derived from an EMBL/GenBank/DDBJ whole genome shotgun (WGS) entry which is preliminary data.</text>
</comment>